<feature type="region of interest" description="Disordered" evidence="1">
    <location>
        <begin position="31"/>
        <end position="179"/>
    </location>
</feature>
<feature type="compositionally biased region" description="Acidic residues" evidence="1">
    <location>
        <begin position="138"/>
        <end position="165"/>
    </location>
</feature>
<dbReference type="EMBL" id="JANBPY010000047">
    <property type="protein sequence ID" value="KAJ1969544.1"/>
    <property type="molecule type" value="Genomic_DNA"/>
</dbReference>
<protein>
    <submittedName>
        <fullName evidence="3">Uncharacterized protein</fullName>
    </submittedName>
</protein>
<dbReference type="AlphaFoldDB" id="A0A9W8AY45"/>
<gene>
    <name evidence="3" type="ORF">IWQ62_000561</name>
</gene>
<feature type="signal peptide" evidence="2">
    <location>
        <begin position="1"/>
        <end position="23"/>
    </location>
</feature>
<keyword evidence="2" id="KW-0732">Signal</keyword>
<name>A0A9W8AY45_9FUNG</name>
<dbReference type="Proteomes" id="UP001150925">
    <property type="component" value="Unassembled WGS sequence"/>
</dbReference>
<feature type="compositionally biased region" description="Acidic residues" evidence="1">
    <location>
        <begin position="91"/>
        <end position="118"/>
    </location>
</feature>
<evidence type="ECO:0000256" key="1">
    <source>
        <dbReference type="SAM" id="MobiDB-lite"/>
    </source>
</evidence>
<feature type="compositionally biased region" description="Acidic residues" evidence="1">
    <location>
        <begin position="67"/>
        <end position="78"/>
    </location>
</feature>
<evidence type="ECO:0000313" key="4">
    <source>
        <dbReference type="Proteomes" id="UP001150925"/>
    </source>
</evidence>
<feature type="compositionally biased region" description="Basic and acidic residues" evidence="1">
    <location>
        <begin position="39"/>
        <end position="49"/>
    </location>
</feature>
<organism evidence="3 4">
    <name type="scientific">Dispira parvispora</name>
    <dbReference type="NCBI Taxonomy" id="1520584"/>
    <lineage>
        <taxon>Eukaryota</taxon>
        <taxon>Fungi</taxon>
        <taxon>Fungi incertae sedis</taxon>
        <taxon>Zoopagomycota</taxon>
        <taxon>Kickxellomycotina</taxon>
        <taxon>Dimargaritomycetes</taxon>
        <taxon>Dimargaritales</taxon>
        <taxon>Dimargaritaceae</taxon>
        <taxon>Dispira</taxon>
    </lineage>
</organism>
<feature type="chain" id="PRO_5040833672" evidence="2">
    <location>
        <begin position="24"/>
        <end position="179"/>
    </location>
</feature>
<evidence type="ECO:0000256" key="2">
    <source>
        <dbReference type="SAM" id="SignalP"/>
    </source>
</evidence>
<keyword evidence="4" id="KW-1185">Reference proteome</keyword>
<reference evidence="3" key="1">
    <citation type="submission" date="2022-07" db="EMBL/GenBank/DDBJ databases">
        <title>Phylogenomic reconstructions and comparative analyses of Kickxellomycotina fungi.</title>
        <authorList>
            <person name="Reynolds N.K."/>
            <person name="Stajich J.E."/>
            <person name="Barry K."/>
            <person name="Grigoriev I.V."/>
            <person name="Crous P."/>
            <person name="Smith M.E."/>
        </authorList>
    </citation>
    <scope>NUCLEOTIDE SEQUENCE</scope>
    <source>
        <strain evidence="3">RSA 1196</strain>
    </source>
</reference>
<proteinExistence type="predicted"/>
<feature type="compositionally biased region" description="Polar residues" evidence="1">
    <location>
        <begin position="170"/>
        <end position="179"/>
    </location>
</feature>
<sequence>MKASTLFFVLQATIPAYLMLTSAASIDKHSLDFDGNPISDRDPEVSRLLEDEEPDSLASKRSPLSFNDEDSFGDEPDSLDSQLPRHRLDSLDDDDELSPYFGDETDNSSDLSSEEASTEENSPMGEEDPDAGESLGILEDESDTAMRDEIEEQNDEEDADSDTELDQYRTHPNISYQKR</sequence>
<accession>A0A9W8AY45</accession>
<evidence type="ECO:0000313" key="3">
    <source>
        <dbReference type="EMBL" id="KAJ1969544.1"/>
    </source>
</evidence>
<comment type="caution">
    <text evidence="3">The sequence shown here is derived from an EMBL/GenBank/DDBJ whole genome shotgun (WGS) entry which is preliminary data.</text>
</comment>